<organism evidence="1 2">
    <name type="scientific">Marivirga atlantica</name>
    <dbReference type="NCBI Taxonomy" id="1548457"/>
    <lineage>
        <taxon>Bacteria</taxon>
        <taxon>Pseudomonadati</taxon>
        <taxon>Bacteroidota</taxon>
        <taxon>Cytophagia</taxon>
        <taxon>Cytophagales</taxon>
        <taxon>Marivirgaceae</taxon>
        <taxon>Marivirga</taxon>
    </lineage>
</organism>
<dbReference type="GO" id="GO:0016757">
    <property type="term" value="F:glycosyltransferase activity"/>
    <property type="evidence" value="ECO:0007669"/>
    <property type="project" value="TreeGrafter"/>
</dbReference>
<dbReference type="PANTHER" id="PTHR45947">
    <property type="entry name" value="SULFOQUINOVOSYL TRANSFERASE SQD2"/>
    <property type="match status" value="1"/>
</dbReference>
<protein>
    <submittedName>
        <fullName evidence="1">Glycosyltransferase</fullName>
    </submittedName>
</protein>
<evidence type="ECO:0000313" key="1">
    <source>
        <dbReference type="EMBL" id="MBL0766821.1"/>
    </source>
</evidence>
<accession>A0A937DL22</accession>
<proteinExistence type="predicted"/>
<reference evidence="1" key="1">
    <citation type="submission" date="2021-01" db="EMBL/GenBank/DDBJ databases">
        <title>Marivirga sp. nov., isolated from intertidal surface sediments.</title>
        <authorList>
            <person name="Zhang M."/>
        </authorList>
    </citation>
    <scope>NUCLEOTIDE SEQUENCE</scope>
    <source>
        <strain evidence="1">SM1354</strain>
    </source>
</reference>
<comment type="caution">
    <text evidence="1">The sequence shown here is derived from an EMBL/GenBank/DDBJ whole genome shotgun (WGS) entry which is preliminary data.</text>
</comment>
<dbReference type="AlphaFoldDB" id="A0A937DL22"/>
<sequence>MSKYNFIYLALARWDGPYASTAWAIAKELAEDNHVFYIENPFTLKDLITGIGKKDIRRRLPALIFGMNKYQKPLKDKNLIVVTPLAILPINWLPNNAIYRWLNKINNKLIYRAVRSTIRKYNLKAYISFNSFNPFYGPHLLKSFKPSLSIYQSVDAIEQSEYLEKHGPYWEKKYVAEADFSITTSSKLKEKLLSYHQKIHLIPNAADISLFQTARSNNFELPHDIKNISPEQQVIGYIGNICHRLDYELLLAIAKKYSHCKLVMVGPIKANNETLNQLKAMENTLFTGAKPLHELPKYLQRFDCGLIPFLSNKLTASIYPLKINEYLASGTQVVSSSFSEDIKDFESVIHLSNTQDEFVKNIEKALLPPTQEWKEKSINFVINNNWENRANQLLELIKSYQQDGQKIN</sequence>
<dbReference type="Pfam" id="PF13692">
    <property type="entry name" value="Glyco_trans_1_4"/>
    <property type="match status" value="1"/>
</dbReference>
<dbReference type="Gene3D" id="3.40.50.2000">
    <property type="entry name" value="Glycogen Phosphorylase B"/>
    <property type="match status" value="1"/>
</dbReference>
<dbReference type="EMBL" id="JAERQG010000004">
    <property type="protein sequence ID" value="MBL0766821.1"/>
    <property type="molecule type" value="Genomic_DNA"/>
</dbReference>
<dbReference type="Proteomes" id="UP000642920">
    <property type="component" value="Unassembled WGS sequence"/>
</dbReference>
<evidence type="ECO:0000313" key="2">
    <source>
        <dbReference type="Proteomes" id="UP000642920"/>
    </source>
</evidence>
<dbReference type="Gene3D" id="3.40.50.11010">
    <property type="match status" value="1"/>
</dbReference>
<dbReference type="InterPro" id="IPR050194">
    <property type="entry name" value="Glycosyltransferase_grp1"/>
</dbReference>
<gene>
    <name evidence="1" type="ORF">JKP34_16250</name>
</gene>
<name>A0A937DL22_9BACT</name>
<dbReference type="RefSeq" id="WP_201923770.1">
    <property type="nucleotide sequence ID" value="NZ_JAERQG010000004.1"/>
</dbReference>
<keyword evidence="2" id="KW-1185">Reference proteome</keyword>
<dbReference type="PANTHER" id="PTHR45947:SF3">
    <property type="entry name" value="SULFOQUINOVOSYL TRANSFERASE SQD2"/>
    <property type="match status" value="1"/>
</dbReference>
<dbReference type="SUPFAM" id="SSF53756">
    <property type="entry name" value="UDP-Glycosyltransferase/glycogen phosphorylase"/>
    <property type="match status" value="1"/>
</dbReference>